<accession>A0ABS9V871</accession>
<protein>
    <recommendedName>
        <fullName evidence="3">TonB C-terminal domain-containing protein</fullName>
    </recommendedName>
</protein>
<evidence type="ECO:0000313" key="1">
    <source>
        <dbReference type="EMBL" id="MCH7412609.1"/>
    </source>
</evidence>
<keyword evidence="2" id="KW-1185">Reference proteome</keyword>
<organism evidence="1 2">
    <name type="scientific">Belliella alkalica</name>
    <dbReference type="NCBI Taxonomy" id="1730871"/>
    <lineage>
        <taxon>Bacteria</taxon>
        <taxon>Pseudomonadati</taxon>
        <taxon>Bacteroidota</taxon>
        <taxon>Cytophagia</taxon>
        <taxon>Cytophagales</taxon>
        <taxon>Cyclobacteriaceae</taxon>
        <taxon>Belliella</taxon>
    </lineage>
</organism>
<proteinExistence type="predicted"/>
<gene>
    <name evidence="1" type="ORF">MM213_03855</name>
</gene>
<name>A0ABS9V871_9BACT</name>
<sequence length="161" mass="18616">MKRYFTTLFLFSVSFGMIMTSYGRDISESKVDNEGKKNKEKSVNSFHSSSADVLLSKVIDESSNDFSDFGSEWVWPDYTMDLVESFTPFLFRTKESAQFEEIRVVLNVDNRGKLVGYEFITEVDKGLEERMAHVLRKLPKCLPVPGYSSYEATDFELIIRR</sequence>
<dbReference type="Proteomes" id="UP001165430">
    <property type="component" value="Unassembled WGS sequence"/>
</dbReference>
<dbReference type="EMBL" id="JAKZGO010000002">
    <property type="protein sequence ID" value="MCH7412609.1"/>
    <property type="molecule type" value="Genomic_DNA"/>
</dbReference>
<comment type="caution">
    <text evidence="1">The sequence shown here is derived from an EMBL/GenBank/DDBJ whole genome shotgun (WGS) entry which is preliminary data.</text>
</comment>
<evidence type="ECO:0000313" key="2">
    <source>
        <dbReference type="Proteomes" id="UP001165430"/>
    </source>
</evidence>
<reference evidence="1" key="1">
    <citation type="submission" date="2022-03" db="EMBL/GenBank/DDBJ databases">
        <title>De novo assembled genomes of Belliella spp. (Cyclobacteriaceae) strains.</title>
        <authorList>
            <person name="Szabo A."/>
            <person name="Korponai K."/>
            <person name="Felfoldi T."/>
        </authorList>
    </citation>
    <scope>NUCLEOTIDE SEQUENCE</scope>
    <source>
        <strain evidence="1">DSM 111903</strain>
    </source>
</reference>
<evidence type="ECO:0008006" key="3">
    <source>
        <dbReference type="Google" id="ProtNLM"/>
    </source>
</evidence>